<dbReference type="Gene3D" id="3.30.450.40">
    <property type="match status" value="1"/>
</dbReference>
<dbReference type="NCBIfam" id="TIGR00229">
    <property type="entry name" value="sensory_box"/>
    <property type="match status" value="2"/>
</dbReference>
<dbReference type="PROSITE" id="PS50887">
    <property type="entry name" value="GGDEF"/>
    <property type="match status" value="1"/>
</dbReference>
<keyword evidence="1" id="KW-0812">Transmembrane</keyword>
<dbReference type="OrthoDB" id="9814202at2"/>
<dbReference type="InterPro" id="IPR001633">
    <property type="entry name" value="EAL_dom"/>
</dbReference>
<dbReference type="InterPro" id="IPR000700">
    <property type="entry name" value="PAS-assoc_C"/>
</dbReference>
<dbReference type="AlphaFoldDB" id="A0A1G8E7V2"/>
<reference evidence="7" key="1">
    <citation type="submission" date="2016-10" db="EMBL/GenBank/DDBJ databases">
        <authorList>
            <person name="Varghese N."/>
            <person name="Submissions S."/>
        </authorList>
    </citation>
    <scope>NUCLEOTIDE SEQUENCE [LARGE SCALE GENOMIC DNA]</scope>
    <source>
        <strain evidence="7">930I</strain>
    </source>
</reference>
<dbReference type="SMART" id="SM00267">
    <property type="entry name" value="GGDEF"/>
    <property type="match status" value="1"/>
</dbReference>
<feature type="domain" description="PAS" evidence="2">
    <location>
        <begin position="230"/>
        <end position="271"/>
    </location>
</feature>
<dbReference type="CDD" id="cd01949">
    <property type="entry name" value="GGDEF"/>
    <property type="match status" value="1"/>
</dbReference>
<evidence type="ECO:0000259" key="5">
    <source>
        <dbReference type="PROSITE" id="PS50887"/>
    </source>
</evidence>
<sequence length="1081" mass="117496">MASALSLGLVLGAVLGTLIGAALFAVGALSPHFGSIWPRRALILWSAAFALLALRFLLLWLAPGIAPGDFNPLAEVAHLAAVTLLFAGTQRYFQRPMRLGVLGLLFGGGLAWIAVSVGLGTEFLAATTPIYVFSGGMLFANAWYWLDNRQPGDVATLTLAILLSLWGLHKLDYPFLFGLSGIGPWGLVLGLTLAVASGLGLLVVTAGLQGQRCRETVRRVSELEAESAAGTAHLRTVLDTLADGVVTVDGEGVIADVNPTAVAIFGYLSAERMIGLPVSTILPDEENDYPLGGLVARLAGHPEAAAERPDSFVGMRQGGGSLPVDVRVSETTQGGRRFFVVVVRDMSEATAARTIEILGRELDQKVLGGASLGEVADHVVEALAGLTGADLSWLATRESDQSLNPRALWVAGQSVPEGIEDRLAADTASTTDILSLERSRILDLDTLPGSHATARRAGCRWLLLLPLWGQASAVGVLALGFARELPDPARISRLERLAGRIGAALRLTRDQQLLRLQGTAMDAVANAIFITRADGTIEWVNKAFCRLSGYPAEEVLGRKPSILKSGFQDLATYHDMWKSITKGAVWRGELIELRRDKTLYTVNQLVTPMVGQSGEIEHFVAVHEDITERKKADERIRYLSNYDTLTRLPNRVLFRDRLVQAVTQARRTRTKLAVLFIDMNRFSRVNDTLGHDTGDQFLMTVASRINAAAGDADTVARIGGDEFAIIQTNLENAEAAASLATRIIRTVASPVEISGQEVRVGANVGIAIYPQDGEDADHLIKNADMAMYRVIRSDAEPYCFFSNEMNDEAQLRLGLEGDLRRALELNELSLYLQPQVDTRGRRVVGFEALLRWFHPTHGNIPPARFIPVAEDSGLILSIGEWVLEQAIIQMAKWRAEGLGEVSMAVNISPVQFQERHLPDKVARMLEVHDVPAAFLELELTESVLMKDAEAAVTLLNRLSDAGIKLAVDDFGTGYSSLAYLKQFRVDKLKLDQSFVRHMDTDFNDRVIARATINLGHSLGLKVIGEGVETRTQFEMLQREGCDVVQGYLFGRPMPVDEATELLRRAGPAPFLDTEGDPPQGS</sequence>
<feature type="transmembrane region" description="Helical" evidence="1">
    <location>
        <begin position="41"/>
        <end position="62"/>
    </location>
</feature>
<dbReference type="PROSITE" id="PS50112">
    <property type="entry name" value="PAS"/>
    <property type="match status" value="2"/>
</dbReference>
<evidence type="ECO:0000259" key="2">
    <source>
        <dbReference type="PROSITE" id="PS50112"/>
    </source>
</evidence>
<evidence type="ECO:0000259" key="3">
    <source>
        <dbReference type="PROSITE" id="PS50113"/>
    </source>
</evidence>
<dbReference type="InterPro" id="IPR013767">
    <property type="entry name" value="PAS_fold"/>
</dbReference>
<feature type="transmembrane region" description="Helical" evidence="1">
    <location>
        <begin position="123"/>
        <end position="144"/>
    </location>
</feature>
<dbReference type="InterPro" id="IPR001610">
    <property type="entry name" value="PAC"/>
</dbReference>
<dbReference type="FunFam" id="3.20.20.450:FF:000001">
    <property type="entry name" value="Cyclic di-GMP phosphodiesterase yahA"/>
    <property type="match status" value="1"/>
</dbReference>
<dbReference type="Pfam" id="PF00563">
    <property type="entry name" value="EAL"/>
    <property type="match status" value="1"/>
</dbReference>
<name>A0A1G8E7V2_9PROT</name>
<dbReference type="InterPro" id="IPR029016">
    <property type="entry name" value="GAF-like_dom_sf"/>
</dbReference>
<keyword evidence="7" id="KW-1185">Reference proteome</keyword>
<dbReference type="SUPFAM" id="SSF55781">
    <property type="entry name" value="GAF domain-like"/>
    <property type="match status" value="1"/>
</dbReference>
<dbReference type="InterPro" id="IPR043128">
    <property type="entry name" value="Rev_trsase/Diguanyl_cyclase"/>
</dbReference>
<feature type="transmembrane region" description="Helical" evidence="1">
    <location>
        <begin position="188"/>
        <end position="208"/>
    </location>
</feature>
<dbReference type="SMART" id="SM00052">
    <property type="entry name" value="EAL"/>
    <property type="match status" value="1"/>
</dbReference>
<dbReference type="SUPFAM" id="SSF141868">
    <property type="entry name" value="EAL domain-like"/>
    <property type="match status" value="1"/>
</dbReference>
<feature type="domain" description="PAC" evidence="3">
    <location>
        <begin position="586"/>
        <end position="638"/>
    </location>
</feature>
<dbReference type="InterPro" id="IPR035965">
    <property type="entry name" value="PAS-like_dom_sf"/>
</dbReference>
<dbReference type="InterPro" id="IPR003018">
    <property type="entry name" value="GAF"/>
</dbReference>
<keyword evidence="1" id="KW-1133">Transmembrane helix</keyword>
<feature type="transmembrane region" description="Helical" evidence="1">
    <location>
        <begin position="151"/>
        <end position="168"/>
    </location>
</feature>
<dbReference type="CDD" id="cd01948">
    <property type="entry name" value="EAL"/>
    <property type="match status" value="1"/>
</dbReference>
<dbReference type="InterPro" id="IPR000160">
    <property type="entry name" value="GGDEF_dom"/>
</dbReference>
<feature type="transmembrane region" description="Helical" evidence="1">
    <location>
        <begin position="461"/>
        <end position="482"/>
    </location>
</feature>
<dbReference type="Proteomes" id="UP000217076">
    <property type="component" value="Unassembled WGS sequence"/>
</dbReference>
<dbReference type="GO" id="GO:0006355">
    <property type="term" value="P:regulation of DNA-templated transcription"/>
    <property type="evidence" value="ECO:0007669"/>
    <property type="project" value="InterPro"/>
</dbReference>
<dbReference type="InterPro" id="IPR000014">
    <property type="entry name" value="PAS"/>
</dbReference>
<dbReference type="PANTHER" id="PTHR44757:SF2">
    <property type="entry name" value="BIOFILM ARCHITECTURE MAINTENANCE PROTEIN MBAA"/>
    <property type="match status" value="1"/>
</dbReference>
<dbReference type="CDD" id="cd00130">
    <property type="entry name" value="PAS"/>
    <property type="match status" value="2"/>
</dbReference>
<dbReference type="SUPFAM" id="SSF55785">
    <property type="entry name" value="PYP-like sensor domain (PAS domain)"/>
    <property type="match status" value="2"/>
</dbReference>
<organism evidence="6 7">
    <name type="scientific">Roseospirillum parvum</name>
    <dbReference type="NCBI Taxonomy" id="83401"/>
    <lineage>
        <taxon>Bacteria</taxon>
        <taxon>Pseudomonadati</taxon>
        <taxon>Pseudomonadota</taxon>
        <taxon>Alphaproteobacteria</taxon>
        <taxon>Rhodospirillales</taxon>
        <taxon>Rhodospirillaceae</taxon>
        <taxon>Roseospirillum</taxon>
    </lineage>
</organism>
<gene>
    <name evidence="6" type="ORF">SAMN05421742_10962</name>
</gene>
<dbReference type="SMART" id="SM00091">
    <property type="entry name" value="PAS"/>
    <property type="match status" value="2"/>
</dbReference>
<dbReference type="SUPFAM" id="SSF55073">
    <property type="entry name" value="Nucleotide cyclase"/>
    <property type="match status" value="1"/>
</dbReference>
<evidence type="ECO:0000259" key="4">
    <source>
        <dbReference type="PROSITE" id="PS50883"/>
    </source>
</evidence>
<keyword evidence="1" id="KW-0472">Membrane</keyword>
<dbReference type="Gene3D" id="3.30.70.270">
    <property type="match status" value="1"/>
</dbReference>
<dbReference type="PROSITE" id="PS50883">
    <property type="entry name" value="EAL"/>
    <property type="match status" value="1"/>
</dbReference>
<dbReference type="InterPro" id="IPR035919">
    <property type="entry name" value="EAL_sf"/>
</dbReference>
<evidence type="ECO:0000313" key="7">
    <source>
        <dbReference type="Proteomes" id="UP000217076"/>
    </source>
</evidence>
<dbReference type="InterPro" id="IPR052155">
    <property type="entry name" value="Biofilm_reg_signaling"/>
</dbReference>
<dbReference type="InterPro" id="IPR029787">
    <property type="entry name" value="Nucleotide_cyclase"/>
</dbReference>
<feature type="domain" description="EAL" evidence="4">
    <location>
        <begin position="812"/>
        <end position="1066"/>
    </location>
</feature>
<dbReference type="Pfam" id="PF13185">
    <property type="entry name" value="GAF_2"/>
    <property type="match status" value="1"/>
</dbReference>
<feature type="domain" description="GGDEF" evidence="5">
    <location>
        <begin position="670"/>
        <end position="803"/>
    </location>
</feature>
<evidence type="ECO:0000313" key="6">
    <source>
        <dbReference type="EMBL" id="SDH65937.1"/>
    </source>
</evidence>
<dbReference type="PANTHER" id="PTHR44757">
    <property type="entry name" value="DIGUANYLATE CYCLASE DGCP"/>
    <property type="match status" value="1"/>
</dbReference>
<protein>
    <submittedName>
        <fullName evidence="6">PAS domain S-box-containing protein/diguanylate cyclase (GGDEF) domain-containing protein</fullName>
    </submittedName>
</protein>
<dbReference type="Pfam" id="PF00990">
    <property type="entry name" value="GGDEF"/>
    <property type="match status" value="1"/>
</dbReference>
<feature type="transmembrane region" description="Helical" evidence="1">
    <location>
        <begin position="6"/>
        <end position="29"/>
    </location>
</feature>
<dbReference type="SMART" id="SM00086">
    <property type="entry name" value="PAC"/>
    <property type="match status" value="2"/>
</dbReference>
<feature type="transmembrane region" description="Helical" evidence="1">
    <location>
        <begin position="99"/>
        <end position="117"/>
    </location>
</feature>
<dbReference type="STRING" id="83401.SAMN05421742_10962"/>
<dbReference type="Gene3D" id="3.30.450.20">
    <property type="entry name" value="PAS domain"/>
    <property type="match status" value="2"/>
</dbReference>
<dbReference type="EMBL" id="FNCV01000009">
    <property type="protein sequence ID" value="SDH65937.1"/>
    <property type="molecule type" value="Genomic_DNA"/>
</dbReference>
<dbReference type="Pfam" id="PF13426">
    <property type="entry name" value="PAS_9"/>
    <property type="match status" value="1"/>
</dbReference>
<dbReference type="RefSeq" id="WP_092620809.1">
    <property type="nucleotide sequence ID" value="NZ_FNCV01000009.1"/>
</dbReference>
<accession>A0A1G8E7V2</accession>
<feature type="domain" description="PAS" evidence="2">
    <location>
        <begin position="520"/>
        <end position="558"/>
    </location>
</feature>
<dbReference type="Gene3D" id="3.20.20.450">
    <property type="entry name" value="EAL domain"/>
    <property type="match status" value="1"/>
</dbReference>
<evidence type="ECO:0000256" key="1">
    <source>
        <dbReference type="SAM" id="Phobius"/>
    </source>
</evidence>
<dbReference type="NCBIfam" id="TIGR00254">
    <property type="entry name" value="GGDEF"/>
    <property type="match status" value="1"/>
</dbReference>
<dbReference type="Pfam" id="PF00989">
    <property type="entry name" value="PAS"/>
    <property type="match status" value="1"/>
</dbReference>
<dbReference type="PROSITE" id="PS50113">
    <property type="entry name" value="PAC"/>
    <property type="match status" value="1"/>
</dbReference>
<proteinExistence type="predicted"/>